<organism evidence="1 2">
    <name type="scientific">Helicobacter ibis</name>
    <dbReference type="NCBI Taxonomy" id="2962633"/>
    <lineage>
        <taxon>Bacteria</taxon>
        <taxon>Pseudomonadati</taxon>
        <taxon>Campylobacterota</taxon>
        <taxon>Epsilonproteobacteria</taxon>
        <taxon>Campylobacterales</taxon>
        <taxon>Helicobacteraceae</taxon>
        <taxon>Helicobacter</taxon>
    </lineage>
</organism>
<dbReference type="RefSeq" id="WP_271020634.1">
    <property type="nucleotide sequence ID" value="NZ_JAQHXR010000001.1"/>
</dbReference>
<name>A0ABT4VCA8_9HELI</name>
<protein>
    <submittedName>
        <fullName evidence="1">Uncharacterized protein</fullName>
    </submittedName>
</protein>
<gene>
    <name evidence="1" type="ORF">PF021_01475</name>
</gene>
<dbReference type="Proteomes" id="UP001210261">
    <property type="component" value="Unassembled WGS sequence"/>
</dbReference>
<keyword evidence="2" id="KW-1185">Reference proteome</keyword>
<accession>A0ABT4VCA8</accession>
<evidence type="ECO:0000313" key="2">
    <source>
        <dbReference type="Proteomes" id="UP001210261"/>
    </source>
</evidence>
<comment type="caution">
    <text evidence="1">The sequence shown here is derived from an EMBL/GenBank/DDBJ whole genome shotgun (WGS) entry which is preliminary data.</text>
</comment>
<dbReference type="EMBL" id="JAQHXR010000001">
    <property type="protein sequence ID" value="MDA3968342.1"/>
    <property type="molecule type" value="Genomic_DNA"/>
</dbReference>
<evidence type="ECO:0000313" key="1">
    <source>
        <dbReference type="EMBL" id="MDA3968342.1"/>
    </source>
</evidence>
<proteinExistence type="predicted"/>
<sequence length="60" mass="6890">MANYFKGSAYLWLPLEMKVILENRKIKIVFLNIVESKKQGLCSLSSEIGFIATIYDVCIF</sequence>
<reference evidence="1 2" key="1">
    <citation type="submission" date="2023-01" db="EMBL/GenBank/DDBJ databases">
        <title>Description of Helicobacter ibis sp. nov. isolated from faecal droppings of black-faced ibis (Theristicus melanopis).</title>
        <authorList>
            <person name="Lopez-Cantillo M."/>
            <person name="Vidal-Veuthey B."/>
            <person name="Mella A."/>
            <person name="De La Haba R."/>
            <person name="Collado L."/>
        </authorList>
    </citation>
    <scope>NUCLEOTIDE SEQUENCE [LARGE SCALE GENOMIC DNA]</scope>
    <source>
        <strain evidence="1 2">A82</strain>
    </source>
</reference>